<keyword evidence="7" id="KW-0812">Transmembrane</keyword>
<dbReference type="Pfam" id="PF00067">
    <property type="entry name" value="p450"/>
    <property type="match status" value="1"/>
</dbReference>
<dbReference type="SUPFAM" id="SSF48264">
    <property type="entry name" value="Cytochrome P450"/>
    <property type="match status" value="1"/>
</dbReference>
<dbReference type="Proteomes" id="UP001056012">
    <property type="component" value="Chromosome 1"/>
</dbReference>
<dbReference type="PRINTS" id="PR00463">
    <property type="entry name" value="EP450I"/>
</dbReference>
<dbReference type="VEuPathDB" id="FungiDB:yc1106_00516"/>
<protein>
    <recommendedName>
        <fullName evidence="10">Cytochrome P450</fullName>
    </recommendedName>
</protein>
<keyword evidence="7" id="KW-1133">Transmembrane helix</keyword>
<comment type="cofactor">
    <cofactor evidence="6">
        <name>heme</name>
        <dbReference type="ChEBI" id="CHEBI:30413"/>
    </cofactor>
</comment>
<dbReference type="GO" id="GO:0016705">
    <property type="term" value="F:oxidoreductase activity, acting on paired donors, with incorporation or reduction of molecular oxygen"/>
    <property type="evidence" value="ECO:0007669"/>
    <property type="project" value="InterPro"/>
</dbReference>
<reference evidence="8" key="1">
    <citation type="submission" date="2021-12" db="EMBL/GenBank/DDBJ databases">
        <title>Curvularia clavata genome.</title>
        <authorList>
            <person name="Cao Y."/>
        </authorList>
    </citation>
    <scope>NUCLEOTIDE SEQUENCE</scope>
    <source>
        <strain evidence="8">Yc1106</strain>
    </source>
</reference>
<keyword evidence="9" id="KW-1185">Reference proteome</keyword>
<dbReference type="GO" id="GO:0004497">
    <property type="term" value="F:monooxygenase activity"/>
    <property type="evidence" value="ECO:0007669"/>
    <property type="project" value="UniProtKB-KW"/>
</dbReference>
<dbReference type="InterPro" id="IPR050364">
    <property type="entry name" value="Cytochrome_P450_fung"/>
</dbReference>
<dbReference type="AlphaFoldDB" id="A0A9Q8YZQ0"/>
<dbReference type="Gene3D" id="1.10.630.10">
    <property type="entry name" value="Cytochrome P450"/>
    <property type="match status" value="1"/>
</dbReference>
<dbReference type="EMBL" id="CP089274">
    <property type="protein sequence ID" value="USP73242.1"/>
    <property type="molecule type" value="Genomic_DNA"/>
</dbReference>
<keyword evidence="4 6" id="KW-0408">Iron</keyword>
<keyword evidence="7" id="KW-0472">Membrane</keyword>
<sequence>MAIIDILGKARETPLHWRIAFVTAIPVFILLIIYFIIVPNAIKDPRRRHLPPGPKGLPFIGSFLEFTDSESIRSKVIAWRQQYGDVFYTKIGGTDYVWLSSPKAVKDLMDKKSGIYSSRALSPLAQDVASAGRRQLFMQYGPRWRSIRKHSHALLNLTTSTNYQVVQDFESKILLKELLQDPDNFMDINRRYSASVIMLVTYGYRIPSWDDPLIKRIYGVLGRFTEMTALGAWAIESFPSLTWVPQVLLGNWRSYGQRVFEEDSAVYLDLWNRLKRETDAGVAKNCFTKTFYLNDPAKAGIDDLSAAYTCGGLIEAGSETTGTTLNNFTLAMVLFPEAQKRAQEELDRVVGPDRLPRWEDEKNLPYVRSVIKEVLRWRPVNKFGMAHATSEDDWYEGKFIPKGSVVILSWWAIHNDPDHWANPSAFDPSRYLNHTESAAHYMNTSNAWERDHFSYGAGRRACPGVHVAERSLFINVSRVLWGFSLGKKKGKDGREIPVTDQMEPGFFSVPKPFECDIRPRSEKHARVMREVSRKAEEEGLDF</sequence>
<keyword evidence="2 6" id="KW-0479">Metal-binding</keyword>
<dbReference type="InterPro" id="IPR036396">
    <property type="entry name" value="Cyt_P450_sf"/>
</dbReference>
<gene>
    <name evidence="8" type="ORF">yc1106_00516</name>
</gene>
<dbReference type="PANTHER" id="PTHR46300:SF2">
    <property type="entry name" value="CYTOCHROME P450 MONOOXYGENASE ALNH-RELATED"/>
    <property type="match status" value="1"/>
</dbReference>
<evidence type="ECO:0000256" key="1">
    <source>
        <dbReference type="ARBA" id="ARBA00010617"/>
    </source>
</evidence>
<organism evidence="8 9">
    <name type="scientific">Curvularia clavata</name>
    <dbReference type="NCBI Taxonomy" id="95742"/>
    <lineage>
        <taxon>Eukaryota</taxon>
        <taxon>Fungi</taxon>
        <taxon>Dikarya</taxon>
        <taxon>Ascomycota</taxon>
        <taxon>Pezizomycotina</taxon>
        <taxon>Dothideomycetes</taxon>
        <taxon>Pleosporomycetidae</taxon>
        <taxon>Pleosporales</taxon>
        <taxon>Pleosporineae</taxon>
        <taxon>Pleosporaceae</taxon>
        <taxon>Curvularia</taxon>
    </lineage>
</organism>
<keyword evidence="6" id="KW-0349">Heme</keyword>
<feature type="binding site" description="axial binding residue" evidence="6">
    <location>
        <position position="462"/>
    </location>
    <ligand>
        <name>heme</name>
        <dbReference type="ChEBI" id="CHEBI:30413"/>
    </ligand>
    <ligandPart>
        <name>Fe</name>
        <dbReference type="ChEBI" id="CHEBI:18248"/>
    </ligandPart>
</feature>
<evidence type="ECO:0000256" key="4">
    <source>
        <dbReference type="ARBA" id="ARBA00023004"/>
    </source>
</evidence>
<keyword evidence="5" id="KW-0503">Monooxygenase</keyword>
<dbReference type="PANTHER" id="PTHR46300">
    <property type="entry name" value="P450, PUTATIVE (EUROFUNG)-RELATED-RELATED"/>
    <property type="match status" value="1"/>
</dbReference>
<feature type="transmembrane region" description="Helical" evidence="7">
    <location>
        <begin position="15"/>
        <end position="38"/>
    </location>
</feature>
<evidence type="ECO:0000313" key="8">
    <source>
        <dbReference type="EMBL" id="USP73242.1"/>
    </source>
</evidence>
<dbReference type="InterPro" id="IPR001128">
    <property type="entry name" value="Cyt_P450"/>
</dbReference>
<evidence type="ECO:0000256" key="3">
    <source>
        <dbReference type="ARBA" id="ARBA00023002"/>
    </source>
</evidence>
<evidence type="ECO:0000256" key="7">
    <source>
        <dbReference type="SAM" id="Phobius"/>
    </source>
</evidence>
<proteinExistence type="inferred from homology"/>
<dbReference type="InterPro" id="IPR002401">
    <property type="entry name" value="Cyt_P450_E_grp-I"/>
</dbReference>
<evidence type="ECO:0008006" key="10">
    <source>
        <dbReference type="Google" id="ProtNLM"/>
    </source>
</evidence>
<evidence type="ECO:0000313" key="9">
    <source>
        <dbReference type="Proteomes" id="UP001056012"/>
    </source>
</evidence>
<accession>A0A9Q8YZQ0</accession>
<dbReference type="OrthoDB" id="1103324at2759"/>
<dbReference type="GO" id="GO:0020037">
    <property type="term" value="F:heme binding"/>
    <property type="evidence" value="ECO:0007669"/>
    <property type="project" value="InterPro"/>
</dbReference>
<dbReference type="PRINTS" id="PR00385">
    <property type="entry name" value="P450"/>
</dbReference>
<name>A0A9Q8YZQ0_CURCL</name>
<comment type="similarity">
    <text evidence="1">Belongs to the cytochrome P450 family.</text>
</comment>
<evidence type="ECO:0000256" key="5">
    <source>
        <dbReference type="ARBA" id="ARBA00023033"/>
    </source>
</evidence>
<evidence type="ECO:0000256" key="2">
    <source>
        <dbReference type="ARBA" id="ARBA00022723"/>
    </source>
</evidence>
<keyword evidence="3" id="KW-0560">Oxidoreductase</keyword>
<evidence type="ECO:0000256" key="6">
    <source>
        <dbReference type="PIRSR" id="PIRSR602401-1"/>
    </source>
</evidence>
<dbReference type="GO" id="GO:0005506">
    <property type="term" value="F:iron ion binding"/>
    <property type="evidence" value="ECO:0007669"/>
    <property type="project" value="InterPro"/>
</dbReference>
<dbReference type="CDD" id="cd11065">
    <property type="entry name" value="CYP64-like"/>
    <property type="match status" value="1"/>
</dbReference>